<evidence type="ECO:0000313" key="2">
    <source>
        <dbReference type="Proteomes" id="UP001219525"/>
    </source>
</evidence>
<dbReference type="EMBL" id="JARJCW010000099">
    <property type="protein sequence ID" value="KAJ7194286.1"/>
    <property type="molecule type" value="Genomic_DNA"/>
</dbReference>
<accession>A0AAD6UTH9</accession>
<dbReference type="Gene3D" id="1.25.40.10">
    <property type="entry name" value="Tetratricopeptide repeat domain"/>
    <property type="match status" value="1"/>
</dbReference>
<comment type="caution">
    <text evidence="1">The sequence shown here is derived from an EMBL/GenBank/DDBJ whole genome shotgun (WGS) entry which is preliminary data.</text>
</comment>
<sequence length="56" mass="6330">MANLTYTHRQLGELDNAKALEIDVLAKHHNLLGEHHPDTLTAMAHLAITHIRKIQN</sequence>
<dbReference type="AlphaFoldDB" id="A0AAD6UTH9"/>
<reference evidence="1" key="1">
    <citation type="submission" date="2023-03" db="EMBL/GenBank/DDBJ databases">
        <title>Massive genome expansion in bonnet fungi (Mycena s.s.) driven by repeated elements and novel gene families across ecological guilds.</title>
        <authorList>
            <consortium name="Lawrence Berkeley National Laboratory"/>
            <person name="Harder C.B."/>
            <person name="Miyauchi S."/>
            <person name="Viragh M."/>
            <person name="Kuo A."/>
            <person name="Thoen E."/>
            <person name="Andreopoulos B."/>
            <person name="Lu D."/>
            <person name="Skrede I."/>
            <person name="Drula E."/>
            <person name="Henrissat B."/>
            <person name="Morin E."/>
            <person name="Kohler A."/>
            <person name="Barry K."/>
            <person name="LaButti K."/>
            <person name="Morin E."/>
            <person name="Salamov A."/>
            <person name="Lipzen A."/>
            <person name="Mereny Z."/>
            <person name="Hegedus B."/>
            <person name="Baldrian P."/>
            <person name="Stursova M."/>
            <person name="Weitz H."/>
            <person name="Taylor A."/>
            <person name="Grigoriev I.V."/>
            <person name="Nagy L.G."/>
            <person name="Martin F."/>
            <person name="Kauserud H."/>
        </authorList>
    </citation>
    <scope>NUCLEOTIDE SEQUENCE</scope>
    <source>
        <strain evidence="1">9144</strain>
    </source>
</reference>
<gene>
    <name evidence="1" type="ORF">GGX14DRAFT_378098</name>
</gene>
<dbReference type="Pfam" id="PF13374">
    <property type="entry name" value="TPR_10"/>
    <property type="match status" value="1"/>
</dbReference>
<evidence type="ECO:0000313" key="1">
    <source>
        <dbReference type="EMBL" id="KAJ7194286.1"/>
    </source>
</evidence>
<name>A0AAD6UTH9_9AGAR</name>
<dbReference type="InterPro" id="IPR011990">
    <property type="entry name" value="TPR-like_helical_dom_sf"/>
</dbReference>
<keyword evidence="2" id="KW-1185">Reference proteome</keyword>
<organism evidence="1 2">
    <name type="scientific">Mycena pura</name>
    <dbReference type="NCBI Taxonomy" id="153505"/>
    <lineage>
        <taxon>Eukaryota</taxon>
        <taxon>Fungi</taxon>
        <taxon>Dikarya</taxon>
        <taxon>Basidiomycota</taxon>
        <taxon>Agaricomycotina</taxon>
        <taxon>Agaricomycetes</taxon>
        <taxon>Agaricomycetidae</taxon>
        <taxon>Agaricales</taxon>
        <taxon>Marasmiineae</taxon>
        <taxon>Mycenaceae</taxon>
        <taxon>Mycena</taxon>
    </lineage>
</organism>
<proteinExistence type="predicted"/>
<dbReference type="Proteomes" id="UP001219525">
    <property type="component" value="Unassembled WGS sequence"/>
</dbReference>
<evidence type="ECO:0008006" key="3">
    <source>
        <dbReference type="Google" id="ProtNLM"/>
    </source>
</evidence>
<protein>
    <recommendedName>
        <fullName evidence="3">Kinesin light chain</fullName>
    </recommendedName>
</protein>